<dbReference type="Gene3D" id="3.40.1230.10">
    <property type="entry name" value="MTH938-like"/>
    <property type="match status" value="1"/>
</dbReference>
<dbReference type="GO" id="GO:0005743">
    <property type="term" value="C:mitochondrial inner membrane"/>
    <property type="evidence" value="ECO:0007669"/>
    <property type="project" value="TreeGrafter"/>
</dbReference>
<keyword evidence="3" id="KW-1185">Reference proteome</keyword>
<evidence type="ECO:0000313" key="3">
    <source>
        <dbReference type="Proteomes" id="UP000241890"/>
    </source>
</evidence>
<dbReference type="SUPFAM" id="SSF64076">
    <property type="entry name" value="MTH938-like"/>
    <property type="match status" value="1"/>
</dbReference>
<dbReference type="InterPro" id="IPR036748">
    <property type="entry name" value="MTH938-like_sf"/>
</dbReference>
<dbReference type="AlphaFoldDB" id="A0A2R5GUW1"/>
<name>A0A2R5GUW1_9STRA</name>
<accession>A0A2R5GUW1</accession>
<dbReference type="PANTHER" id="PTHR21192:SF2">
    <property type="entry name" value="NADH DEHYDROGENASE [UBIQUINONE] 1 ALPHA SUBCOMPLEX ASSEMBLY FACTOR 3"/>
    <property type="match status" value="1"/>
</dbReference>
<dbReference type="Proteomes" id="UP000241890">
    <property type="component" value="Unassembled WGS sequence"/>
</dbReference>
<reference evidence="2 3" key="1">
    <citation type="submission" date="2017-12" db="EMBL/GenBank/DDBJ databases">
        <title>Sequencing, de novo assembly and annotation of complete genome of a new Thraustochytrid species, strain FCC1311.</title>
        <authorList>
            <person name="Sedici K."/>
            <person name="Godart F."/>
            <person name="Aiese Cigliano R."/>
            <person name="Sanseverino W."/>
            <person name="Barakat M."/>
            <person name="Ortet P."/>
            <person name="Marechal E."/>
            <person name="Cagnac O."/>
            <person name="Amato A."/>
        </authorList>
    </citation>
    <scope>NUCLEOTIDE SEQUENCE [LARGE SCALE GENOMIC DNA]</scope>
</reference>
<organism evidence="2 3">
    <name type="scientific">Hondaea fermentalgiana</name>
    <dbReference type="NCBI Taxonomy" id="2315210"/>
    <lineage>
        <taxon>Eukaryota</taxon>
        <taxon>Sar</taxon>
        <taxon>Stramenopiles</taxon>
        <taxon>Bigyra</taxon>
        <taxon>Labyrinthulomycetes</taxon>
        <taxon>Thraustochytrida</taxon>
        <taxon>Thraustochytriidae</taxon>
        <taxon>Hondaea</taxon>
    </lineage>
</organism>
<dbReference type="Pfam" id="PF04430">
    <property type="entry name" value="DUF498"/>
    <property type="match status" value="1"/>
</dbReference>
<protein>
    <submittedName>
        <fullName evidence="2">NADH dehydrogenase ubiquinone 1 alpha subcomplex assembly factor 3</fullName>
    </submittedName>
</protein>
<dbReference type="PANTHER" id="PTHR21192">
    <property type="entry name" value="NUCLEAR PROTEIN E3-3"/>
    <property type="match status" value="1"/>
</dbReference>
<sequence>MATSGGGGSGGDGSTSNKGPRSARLVPDHSADVAEEKPEFKKFFSPLDEIHPDQMTQEEIDKLVHPDKGQNVIDRHAFAIEVSEGHMEENMNTIEAMEDNGFYISGNFVEGAVLVLPETLLSWNAKTLDDITPDHLAILEHLNPPLDLLVLGTGKYTERVPDDLLAAIRKVVPLEVTGTFHAGATYNMLSAEGRVVGALMLPIEED</sequence>
<dbReference type="InterPro" id="IPR007523">
    <property type="entry name" value="NDUFAF3/AAMDC"/>
</dbReference>
<proteinExistence type="predicted"/>
<feature type="region of interest" description="Disordered" evidence="1">
    <location>
        <begin position="1"/>
        <end position="37"/>
    </location>
</feature>
<gene>
    <name evidence="2" type="ORF">FCC1311_084062</name>
</gene>
<dbReference type="InParanoid" id="A0A2R5GUW1"/>
<dbReference type="GO" id="GO:0032981">
    <property type="term" value="P:mitochondrial respiratory chain complex I assembly"/>
    <property type="evidence" value="ECO:0007669"/>
    <property type="project" value="TreeGrafter"/>
</dbReference>
<dbReference type="OrthoDB" id="20681at2759"/>
<feature type="compositionally biased region" description="Basic and acidic residues" evidence="1">
    <location>
        <begin position="26"/>
        <end position="37"/>
    </location>
</feature>
<comment type="caution">
    <text evidence="2">The sequence shown here is derived from an EMBL/GenBank/DDBJ whole genome shotgun (WGS) entry which is preliminary data.</text>
</comment>
<feature type="compositionally biased region" description="Gly residues" evidence="1">
    <location>
        <begin position="1"/>
        <end position="13"/>
    </location>
</feature>
<evidence type="ECO:0000256" key="1">
    <source>
        <dbReference type="SAM" id="MobiDB-lite"/>
    </source>
</evidence>
<evidence type="ECO:0000313" key="2">
    <source>
        <dbReference type="EMBL" id="GBG32181.1"/>
    </source>
</evidence>
<keyword evidence="2" id="KW-0830">Ubiquinone</keyword>
<dbReference type="EMBL" id="BEYU01000116">
    <property type="protein sequence ID" value="GBG32181.1"/>
    <property type="molecule type" value="Genomic_DNA"/>
</dbReference>